<dbReference type="InterPro" id="IPR005561">
    <property type="entry name" value="ANTAR"/>
</dbReference>
<evidence type="ECO:0000256" key="5">
    <source>
        <dbReference type="SAM" id="MobiDB-lite"/>
    </source>
</evidence>
<evidence type="ECO:0000256" key="1">
    <source>
        <dbReference type="ARBA" id="ARBA00022679"/>
    </source>
</evidence>
<organism evidence="7 8">
    <name type="scientific">Actinomycetospora aurantiaca</name>
    <dbReference type="NCBI Taxonomy" id="3129233"/>
    <lineage>
        <taxon>Bacteria</taxon>
        <taxon>Bacillati</taxon>
        <taxon>Actinomycetota</taxon>
        <taxon>Actinomycetes</taxon>
        <taxon>Pseudonocardiales</taxon>
        <taxon>Pseudonocardiaceae</taxon>
        <taxon>Actinomycetospora</taxon>
    </lineage>
</organism>
<dbReference type="InterPro" id="IPR011006">
    <property type="entry name" value="CheY-like_superfamily"/>
</dbReference>
<evidence type="ECO:0000256" key="3">
    <source>
        <dbReference type="ARBA" id="ARBA00023015"/>
    </source>
</evidence>
<feature type="domain" description="ANTAR" evidence="6">
    <location>
        <begin position="193"/>
        <end position="254"/>
    </location>
</feature>
<evidence type="ECO:0000259" key="6">
    <source>
        <dbReference type="PROSITE" id="PS50921"/>
    </source>
</evidence>
<dbReference type="SUPFAM" id="SSF52172">
    <property type="entry name" value="CheY-like"/>
    <property type="match status" value="1"/>
</dbReference>
<dbReference type="PROSITE" id="PS50921">
    <property type="entry name" value="ANTAR"/>
    <property type="match status" value="1"/>
</dbReference>
<feature type="region of interest" description="Disordered" evidence="5">
    <location>
        <begin position="1"/>
        <end position="20"/>
    </location>
</feature>
<protein>
    <submittedName>
        <fullName evidence="7">GAF and ANTAR domain-containing protein</fullName>
    </submittedName>
</protein>
<keyword evidence="4" id="KW-0804">Transcription</keyword>
<dbReference type="SUPFAM" id="SSF55781">
    <property type="entry name" value="GAF domain-like"/>
    <property type="match status" value="1"/>
</dbReference>
<keyword evidence="3" id="KW-0805">Transcription regulation</keyword>
<sequence length="260" mass="27744">MVVDEHSWQEDRDRFVDSNSDDALGPLAEQFVTLGQSLCSSPVEDGVQGVLERIVHAARDITGADVVSVTLRDGDGFTTPVETDPVASKADAVQYEFTEGPCVEATLDAGIGYAASGDLGRDTRWLSFGPAAAELGLHAVFATGMFPGEDARPRLGALNYYSRRVGGLDDVDRDTALLLATHAAVALKGAQAVEAAELRASQLKEAVQSRDVIGQAKGILMERRGLSADDAFDTLRRTSQELNIKLRDLAATLASRRADL</sequence>
<dbReference type="InterPro" id="IPR029016">
    <property type="entry name" value="GAF-like_dom_sf"/>
</dbReference>
<dbReference type="Pfam" id="PF13185">
    <property type="entry name" value="GAF_2"/>
    <property type="match status" value="1"/>
</dbReference>
<dbReference type="Pfam" id="PF03861">
    <property type="entry name" value="ANTAR"/>
    <property type="match status" value="1"/>
</dbReference>
<comment type="caution">
    <text evidence="7">The sequence shown here is derived from an EMBL/GenBank/DDBJ whole genome shotgun (WGS) entry which is preliminary data.</text>
</comment>
<dbReference type="SMART" id="SM01012">
    <property type="entry name" value="ANTAR"/>
    <property type="match status" value="1"/>
</dbReference>
<dbReference type="Proteomes" id="UP001385809">
    <property type="component" value="Unassembled WGS sequence"/>
</dbReference>
<evidence type="ECO:0000313" key="7">
    <source>
        <dbReference type="EMBL" id="MEJ2870666.1"/>
    </source>
</evidence>
<evidence type="ECO:0000256" key="4">
    <source>
        <dbReference type="ARBA" id="ARBA00023163"/>
    </source>
</evidence>
<reference evidence="7 8" key="1">
    <citation type="submission" date="2024-03" db="EMBL/GenBank/DDBJ databases">
        <title>Actinomycetospora sp. OC33-EN08, a novel actinomycete isolated from wild orchid (Aerides multiflora).</title>
        <authorList>
            <person name="Suriyachadkun C."/>
        </authorList>
    </citation>
    <scope>NUCLEOTIDE SEQUENCE [LARGE SCALE GENOMIC DNA]</scope>
    <source>
        <strain evidence="7 8">OC33-EN08</strain>
    </source>
</reference>
<dbReference type="InterPro" id="IPR003018">
    <property type="entry name" value="GAF"/>
</dbReference>
<dbReference type="InterPro" id="IPR036388">
    <property type="entry name" value="WH-like_DNA-bd_sf"/>
</dbReference>
<dbReference type="RefSeq" id="WP_337697234.1">
    <property type="nucleotide sequence ID" value="NZ_JBBEGN010000014.1"/>
</dbReference>
<dbReference type="InterPro" id="IPR012074">
    <property type="entry name" value="GAF_ANTAR"/>
</dbReference>
<evidence type="ECO:0000256" key="2">
    <source>
        <dbReference type="ARBA" id="ARBA00022777"/>
    </source>
</evidence>
<evidence type="ECO:0000313" key="8">
    <source>
        <dbReference type="Proteomes" id="UP001385809"/>
    </source>
</evidence>
<name>A0ABU8MUS1_9PSEU</name>
<gene>
    <name evidence="7" type="ORF">WCD74_23085</name>
</gene>
<proteinExistence type="predicted"/>
<dbReference type="Gene3D" id="1.10.10.10">
    <property type="entry name" value="Winged helix-like DNA-binding domain superfamily/Winged helix DNA-binding domain"/>
    <property type="match status" value="1"/>
</dbReference>
<dbReference type="EMBL" id="JBBEGN010000014">
    <property type="protein sequence ID" value="MEJ2870666.1"/>
    <property type="molecule type" value="Genomic_DNA"/>
</dbReference>
<feature type="compositionally biased region" description="Basic and acidic residues" evidence="5">
    <location>
        <begin position="1"/>
        <end position="16"/>
    </location>
</feature>
<keyword evidence="8" id="KW-1185">Reference proteome</keyword>
<accession>A0ABU8MUS1</accession>
<dbReference type="Gene3D" id="3.30.450.40">
    <property type="match status" value="1"/>
</dbReference>
<keyword evidence="1" id="KW-0808">Transferase</keyword>
<dbReference type="PIRSF" id="PIRSF036625">
    <property type="entry name" value="GAF_ANTAR"/>
    <property type="match status" value="1"/>
</dbReference>
<keyword evidence="2" id="KW-0418">Kinase</keyword>